<feature type="transmembrane region" description="Helical" evidence="1">
    <location>
        <begin position="10"/>
        <end position="28"/>
    </location>
</feature>
<evidence type="ECO:0000313" key="3">
    <source>
        <dbReference type="EMBL" id="RDU35450.1"/>
    </source>
</evidence>
<dbReference type="GO" id="GO:0003677">
    <property type="term" value="F:DNA binding"/>
    <property type="evidence" value="ECO:0007669"/>
    <property type="project" value="InterPro"/>
</dbReference>
<keyword evidence="1" id="KW-0812">Transmembrane</keyword>
<dbReference type="OrthoDB" id="9790239at2"/>
<dbReference type="Proteomes" id="UP000257144">
    <property type="component" value="Unassembled WGS sequence"/>
</dbReference>
<dbReference type="Gene3D" id="1.10.150.310">
    <property type="entry name" value="Tex RuvX-like domain-like"/>
    <property type="match status" value="1"/>
</dbReference>
<dbReference type="GO" id="GO:0006281">
    <property type="term" value="P:DNA repair"/>
    <property type="evidence" value="ECO:0007669"/>
    <property type="project" value="InterPro"/>
</dbReference>
<dbReference type="NCBIfam" id="TIGR00426">
    <property type="entry name" value="competence protein ComEA helix-hairpin-helix repeat region"/>
    <property type="match status" value="1"/>
</dbReference>
<dbReference type="GO" id="GO:0015628">
    <property type="term" value="P:protein secretion by the type II secretion system"/>
    <property type="evidence" value="ECO:0007669"/>
    <property type="project" value="TreeGrafter"/>
</dbReference>
<dbReference type="EMBL" id="QNQT01000010">
    <property type="protein sequence ID" value="RDU35450.1"/>
    <property type="molecule type" value="Genomic_DNA"/>
</dbReference>
<evidence type="ECO:0000259" key="2">
    <source>
        <dbReference type="SMART" id="SM00278"/>
    </source>
</evidence>
<comment type="caution">
    <text evidence="3">The sequence shown here is derived from an EMBL/GenBank/DDBJ whole genome shotgun (WGS) entry which is preliminary data.</text>
</comment>
<keyword evidence="1" id="KW-1133">Transmembrane helix</keyword>
<dbReference type="PANTHER" id="PTHR21180">
    <property type="entry name" value="ENDONUCLEASE/EXONUCLEASE/PHOSPHATASE FAMILY DOMAIN-CONTAINING PROTEIN 1"/>
    <property type="match status" value="1"/>
</dbReference>
<feature type="domain" description="Helix-hairpin-helix DNA-binding motif class 1" evidence="2">
    <location>
        <begin position="148"/>
        <end position="167"/>
    </location>
</feature>
<keyword evidence="1" id="KW-0472">Membrane</keyword>
<dbReference type="SUPFAM" id="SSF47781">
    <property type="entry name" value="RuvA domain 2-like"/>
    <property type="match status" value="1"/>
</dbReference>
<reference evidence="3 4" key="1">
    <citation type="submission" date="2018-07" db="EMBL/GenBank/DDBJ databases">
        <title>Bacillus sp. YLB-04 draft genome sequence.</title>
        <authorList>
            <person name="Yu L."/>
            <person name="Tang X."/>
        </authorList>
    </citation>
    <scope>NUCLEOTIDE SEQUENCE [LARGE SCALE GENOMIC DNA]</scope>
    <source>
        <strain evidence="3 4">YLB-04</strain>
    </source>
</reference>
<dbReference type="RefSeq" id="WP_115453513.1">
    <property type="nucleotide sequence ID" value="NZ_QNQT01000010.1"/>
</dbReference>
<keyword evidence="4" id="KW-1185">Reference proteome</keyword>
<organism evidence="3 4">
    <name type="scientific">Neobacillus piezotolerans</name>
    <dbReference type="NCBI Taxonomy" id="2259171"/>
    <lineage>
        <taxon>Bacteria</taxon>
        <taxon>Bacillati</taxon>
        <taxon>Bacillota</taxon>
        <taxon>Bacilli</taxon>
        <taxon>Bacillales</taxon>
        <taxon>Bacillaceae</taxon>
        <taxon>Neobacillus</taxon>
    </lineage>
</organism>
<dbReference type="InterPro" id="IPR019554">
    <property type="entry name" value="Soluble_ligand-bd"/>
</dbReference>
<dbReference type="Gene3D" id="3.10.560.10">
    <property type="entry name" value="Outer membrane lipoprotein wza domain like"/>
    <property type="match status" value="1"/>
</dbReference>
<evidence type="ECO:0000256" key="1">
    <source>
        <dbReference type="SAM" id="Phobius"/>
    </source>
</evidence>
<protein>
    <recommendedName>
        <fullName evidence="2">Helix-hairpin-helix DNA-binding motif class 1 domain-containing protein</fullName>
    </recommendedName>
</protein>
<dbReference type="InterPro" id="IPR004509">
    <property type="entry name" value="Competence_ComEA_HhH"/>
</dbReference>
<dbReference type="InterPro" id="IPR051675">
    <property type="entry name" value="Endo/Exo/Phosphatase_dom_1"/>
</dbReference>
<accession>A0A3D8GLV0</accession>
<gene>
    <name evidence="3" type="ORF">DRW41_18515</name>
</gene>
<dbReference type="Pfam" id="PF12836">
    <property type="entry name" value="HHH_3"/>
    <property type="match status" value="1"/>
</dbReference>
<dbReference type="AlphaFoldDB" id="A0A3D8GLV0"/>
<dbReference type="PANTHER" id="PTHR21180:SF32">
    <property type="entry name" value="ENDONUCLEASE_EXONUCLEASE_PHOSPHATASE FAMILY DOMAIN-CONTAINING PROTEIN 1"/>
    <property type="match status" value="1"/>
</dbReference>
<proteinExistence type="predicted"/>
<feature type="domain" description="Helix-hairpin-helix DNA-binding motif class 1" evidence="2">
    <location>
        <begin position="178"/>
        <end position="197"/>
    </location>
</feature>
<dbReference type="InterPro" id="IPR003583">
    <property type="entry name" value="Hlx-hairpin-Hlx_DNA-bd_motif"/>
</dbReference>
<dbReference type="Pfam" id="PF10531">
    <property type="entry name" value="SLBB"/>
    <property type="match status" value="1"/>
</dbReference>
<dbReference type="SMART" id="SM00278">
    <property type="entry name" value="HhH1"/>
    <property type="match status" value="2"/>
</dbReference>
<dbReference type="GO" id="GO:0015627">
    <property type="term" value="C:type II protein secretion system complex"/>
    <property type="evidence" value="ECO:0007669"/>
    <property type="project" value="TreeGrafter"/>
</dbReference>
<evidence type="ECO:0000313" key="4">
    <source>
        <dbReference type="Proteomes" id="UP000257144"/>
    </source>
</evidence>
<dbReference type="InterPro" id="IPR010994">
    <property type="entry name" value="RuvA_2-like"/>
</dbReference>
<sequence length="201" mass="22145">MKEWLIRNKLYLAAAVAACAIFFYYSFLRGTVPEAEGHPEHFPVVEERTESPAAVALEKVEQILVDVKGEVKKPGVYRAENDERVIDMIERAGGLTEKADAAQVNFAQRLEDEMVIYIPERGKGGEQAILTPASTEDGKININKADAAALQEIPGIGPAKAEAIIEYREKNGPFKEPSQLKEISGIGEKTFEKLESSVTVR</sequence>
<name>A0A3D8GLV0_9BACI</name>